<gene>
    <name evidence="1" type="ORF">F544_12340</name>
</gene>
<dbReference type="HOGENOM" id="CLU_2010808_0_0_6"/>
<dbReference type="PATRIC" id="fig|1263832.3.peg.1224"/>
<protein>
    <submittedName>
        <fullName evidence="1">Filamentous hemagglutinin</fullName>
    </submittedName>
</protein>
<reference evidence="1 2" key="1">
    <citation type="submission" date="2013-12" db="EMBL/GenBank/DDBJ databases">
        <title>Annotation of the Bibersteinia trehalosi USDA-ARS-USMARC-190 complete genome.</title>
        <authorList>
            <person name="Harhay G.P."/>
            <person name="McVey S."/>
            <person name="Clawson M.L."/>
            <person name="Bono J."/>
            <person name="Heaton M.P."/>
            <person name="Chitko-Mckown C.G."/>
            <person name="Harhay D.M."/>
            <person name="Smith T.P.L."/>
        </authorList>
    </citation>
    <scope>NUCLEOTIDE SEQUENCE [LARGE SCALE GENOMIC DNA]</scope>
    <source>
        <strain evidence="1 2">USDA-ARS-USMARC-190</strain>
    </source>
</reference>
<dbReference type="Proteomes" id="UP000019086">
    <property type="component" value="Chromosome"/>
</dbReference>
<sequence>MGSEGGNIRIQAGNKARVSNVDVLISNEKTAMMSGKNGVRVESGKDVINSTDNYEFSQSGLSIALRTPVTDAVQSARQSVQKAKATQNEKLKGVYAVKAAEEAVIAAQNAQKVAETLGNQSYY</sequence>
<organism evidence="1 2">
    <name type="scientific">Bibersteinia trehalosi USDA-ARS-USMARC-190</name>
    <dbReference type="NCBI Taxonomy" id="1263832"/>
    <lineage>
        <taxon>Bacteria</taxon>
        <taxon>Pseudomonadati</taxon>
        <taxon>Pseudomonadota</taxon>
        <taxon>Gammaproteobacteria</taxon>
        <taxon>Pasteurellales</taxon>
        <taxon>Pasteurellaceae</taxon>
        <taxon>Bibersteinia</taxon>
    </lineage>
</organism>
<dbReference type="AlphaFoldDB" id="W0R7M8"/>
<accession>W0R7M8</accession>
<dbReference type="KEGG" id="btra:F544_12340"/>
<proteinExistence type="predicted"/>
<evidence type="ECO:0000313" key="2">
    <source>
        <dbReference type="Proteomes" id="UP000019086"/>
    </source>
</evidence>
<evidence type="ECO:0000313" key="1">
    <source>
        <dbReference type="EMBL" id="AHG86462.1"/>
    </source>
</evidence>
<name>W0R7M8_BIBTR</name>
<dbReference type="RefSeq" id="WP_025289393.1">
    <property type="nucleotide sequence ID" value="NZ_CP006956.1"/>
</dbReference>
<dbReference type="EMBL" id="CP006956">
    <property type="protein sequence ID" value="AHG86462.1"/>
    <property type="molecule type" value="Genomic_DNA"/>
</dbReference>